<dbReference type="InterPro" id="IPR032710">
    <property type="entry name" value="NTF2-like_dom_sf"/>
</dbReference>
<dbReference type="EMBL" id="BAAANN010000017">
    <property type="protein sequence ID" value="GAA1967228.1"/>
    <property type="molecule type" value="Genomic_DNA"/>
</dbReference>
<accession>A0ABN2RDB8</accession>
<dbReference type="SUPFAM" id="SSF54427">
    <property type="entry name" value="NTF2-like"/>
    <property type="match status" value="1"/>
</dbReference>
<comment type="caution">
    <text evidence="1">The sequence shown here is derived from an EMBL/GenBank/DDBJ whole genome shotgun (WGS) entry which is preliminary data.</text>
</comment>
<sequence length="132" mass="14786">MTRTANPAAAPEWVLRIMREIDTLSFGEGFARMTAETEMYFGTAHIVGVEAIKAFFVKIDEPLDITHEVLEFWTAADGVRLLRGEATMAKKSEPGNVVRAPFTHIFYLDDEEPMRIKALRVTAGPLRTDAVM</sequence>
<dbReference type="RefSeq" id="WP_344421943.1">
    <property type="nucleotide sequence ID" value="NZ_BAAANN010000017.1"/>
</dbReference>
<dbReference type="Gene3D" id="3.10.450.50">
    <property type="match status" value="1"/>
</dbReference>
<evidence type="ECO:0000313" key="1">
    <source>
        <dbReference type="EMBL" id="GAA1967228.1"/>
    </source>
</evidence>
<proteinExistence type="predicted"/>
<name>A0ABN2RDB8_9PSEU</name>
<organism evidence="1 2">
    <name type="scientific">Amycolatopsis minnesotensis</name>
    <dbReference type="NCBI Taxonomy" id="337894"/>
    <lineage>
        <taxon>Bacteria</taxon>
        <taxon>Bacillati</taxon>
        <taxon>Actinomycetota</taxon>
        <taxon>Actinomycetes</taxon>
        <taxon>Pseudonocardiales</taxon>
        <taxon>Pseudonocardiaceae</taxon>
        <taxon>Amycolatopsis</taxon>
    </lineage>
</organism>
<dbReference type="Proteomes" id="UP001501116">
    <property type="component" value="Unassembled WGS sequence"/>
</dbReference>
<reference evidence="1 2" key="1">
    <citation type="journal article" date="2019" name="Int. J. Syst. Evol. Microbiol.">
        <title>The Global Catalogue of Microorganisms (GCM) 10K type strain sequencing project: providing services to taxonomists for standard genome sequencing and annotation.</title>
        <authorList>
            <consortium name="The Broad Institute Genomics Platform"/>
            <consortium name="The Broad Institute Genome Sequencing Center for Infectious Disease"/>
            <person name="Wu L."/>
            <person name="Ma J."/>
        </authorList>
    </citation>
    <scope>NUCLEOTIDE SEQUENCE [LARGE SCALE GENOMIC DNA]</scope>
    <source>
        <strain evidence="1 2">JCM 14545</strain>
    </source>
</reference>
<keyword evidence="2" id="KW-1185">Reference proteome</keyword>
<gene>
    <name evidence="1" type="ORF">GCM10009754_44780</name>
</gene>
<evidence type="ECO:0000313" key="2">
    <source>
        <dbReference type="Proteomes" id="UP001501116"/>
    </source>
</evidence>
<evidence type="ECO:0008006" key="3">
    <source>
        <dbReference type="Google" id="ProtNLM"/>
    </source>
</evidence>
<protein>
    <recommendedName>
        <fullName evidence="3">SnoaL-like domain-containing protein</fullName>
    </recommendedName>
</protein>